<dbReference type="PANTHER" id="PTHR10887">
    <property type="entry name" value="DNA2/NAM7 HELICASE FAMILY"/>
    <property type="match status" value="1"/>
</dbReference>
<evidence type="ECO:0000256" key="12">
    <source>
        <dbReference type="ARBA" id="ARBA00022806"/>
    </source>
</evidence>
<dbReference type="FunFam" id="3.40.50.300:FF:000789">
    <property type="entry name" value="DNA replication ATP-dependent helicase/nuclease DNA2"/>
    <property type="match status" value="1"/>
</dbReference>
<dbReference type="FunFam" id="3.90.320.10:FF:000001">
    <property type="entry name" value="DNA replication helicase Dna2"/>
    <property type="match status" value="1"/>
</dbReference>
<feature type="region of interest" description="Disordered" evidence="23">
    <location>
        <begin position="1596"/>
        <end position="1648"/>
    </location>
</feature>
<keyword evidence="15 22" id="KW-0411">Iron-sulfur</keyword>
<dbReference type="EMBL" id="JNOM01000108">
    <property type="protein sequence ID" value="KNG86642.1"/>
    <property type="molecule type" value="Genomic_DNA"/>
</dbReference>
<evidence type="ECO:0000313" key="30">
    <source>
        <dbReference type="Proteomes" id="UP000037505"/>
    </source>
</evidence>
<gene>
    <name evidence="29" type="ORF">ANOM_004362</name>
</gene>
<dbReference type="GO" id="GO:0017116">
    <property type="term" value="F:single-stranded DNA helicase activity"/>
    <property type="evidence" value="ECO:0007669"/>
    <property type="project" value="UniProtKB-UniRule"/>
</dbReference>
<dbReference type="FunFam" id="3.40.50.300:FF:001170">
    <property type="entry name" value="DNA replication helicase Dna2"/>
    <property type="match status" value="1"/>
</dbReference>
<dbReference type="CDD" id="cd18041">
    <property type="entry name" value="DEXXQc_DNA2"/>
    <property type="match status" value="1"/>
</dbReference>
<keyword evidence="14 22" id="KW-0408">Iron</keyword>
<comment type="subcellular location">
    <subcellularLocation>
        <location evidence="2">Mitochondrion</location>
    </subcellularLocation>
    <subcellularLocation>
        <location evidence="22">Nucleus</location>
    </subcellularLocation>
    <subcellularLocation>
        <location evidence="22">Chromosome</location>
    </subcellularLocation>
</comment>
<keyword evidence="22" id="KW-0158">Chromosome</keyword>
<feature type="compositionally biased region" description="Polar residues" evidence="23">
    <location>
        <begin position="238"/>
        <end position="251"/>
    </location>
</feature>
<evidence type="ECO:0000256" key="17">
    <source>
        <dbReference type="ARBA" id="ARBA00023128"/>
    </source>
</evidence>
<dbReference type="GO" id="GO:0051539">
    <property type="term" value="F:4 iron, 4 sulfur cluster binding"/>
    <property type="evidence" value="ECO:0007669"/>
    <property type="project" value="UniProtKB-UniRule"/>
</dbReference>
<dbReference type="InterPro" id="IPR041677">
    <property type="entry name" value="DNA2/NAM7_AAA_11"/>
</dbReference>
<keyword evidence="19 22" id="KW-0539">Nucleus</keyword>
<feature type="compositionally biased region" description="Polar residues" evidence="23">
    <location>
        <begin position="206"/>
        <end position="223"/>
    </location>
</feature>
<dbReference type="CDD" id="cd22318">
    <property type="entry name" value="DNA2_N-like"/>
    <property type="match status" value="1"/>
</dbReference>
<dbReference type="InterPro" id="IPR027417">
    <property type="entry name" value="P-loop_NTPase"/>
</dbReference>
<keyword evidence="6 22" id="KW-0540">Nuclease</keyword>
<dbReference type="Pfam" id="PF13087">
    <property type="entry name" value="AAA_12"/>
    <property type="match status" value="1"/>
</dbReference>
<keyword evidence="9" id="KW-0255">Endonuclease</keyword>
<evidence type="ECO:0000256" key="8">
    <source>
        <dbReference type="ARBA" id="ARBA00022741"/>
    </source>
</evidence>
<keyword evidence="18 22" id="KW-0234">DNA repair</keyword>
<evidence type="ECO:0000256" key="15">
    <source>
        <dbReference type="ARBA" id="ARBA00023014"/>
    </source>
</evidence>
<dbReference type="Gene3D" id="3.90.320.10">
    <property type="match status" value="1"/>
</dbReference>
<keyword evidence="30" id="KW-1185">Reference proteome</keyword>
<dbReference type="GO" id="GO:0006281">
    <property type="term" value="P:DNA repair"/>
    <property type="evidence" value="ECO:0007669"/>
    <property type="project" value="UniProtKB-KW"/>
</dbReference>
<evidence type="ECO:0000256" key="21">
    <source>
        <dbReference type="ARBA" id="ARBA00047995"/>
    </source>
</evidence>
<feature type="compositionally biased region" description="Low complexity" evidence="23">
    <location>
        <begin position="1600"/>
        <end position="1615"/>
    </location>
</feature>
<comment type="similarity">
    <text evidence="3 22">Belongs to the DNA2/NAM7 helicase family.</text>
</comment>
<dbReference type="Pfam" id="PF01930">
    <property type="entry name" value="Cas_Cas4"/>
    <property type="match status" value="1"/>
</dbReference>
<evidence type="ECO:0000256" key="19">
    <source>
        <dbReference type="ARBA" id="ARBA00023242"/>
    </source>
</evidence>
<evidence type="ECO:0000256" key="4">
    <source>
        <dbReference type="ARBA" id="ARBA00022485"/>
    </source>
</evidence>
<dbReference type="Gene3D" id="3.40.50.300">
    <property type="entry name" value="P-loop containing nucleotide triphosphate hydrolases"/>
    <property type="match status" value="3"/>
</dbReference>
<feature type="domain" description="DNA2/NAM7 helicase helicase" evidence="26">
    <location>
        <begin position="1254"/>
        <end position="1319"/>
    </location>
</feature>
<evidence type="ECO:0000256" key="6">
    <source>
        <dbReference type="ARBA" id="ARBA00022722"/>
    </source>
</evidence>
<protein>
    <recommendedName>
        <fullName evidence="22">DNA replication ATP-dependent helicase/nuclease</fullName>
        <ecNumber evidence="22">3.1.-.-</ecNumber>
        <ecNumber evidence="22">3.6.4.12</ecNumber>
    </recommendedName>
</protein>
<evidence type="ECO:0000256" key="22">
    <source>
        <dbReference type="RuleBase" id="RU367041"/>
    </source>
</evidence>
<keyword evidence="12 22" id="KW-0347">Helicase</keyword>
<evidence type="ECO:0000256" key="14">
    <source>
        <dbReference type="ARBA" id="ARBA00023004"/>
    </source>
</evidence>
<evidence type="ECO:0000256" key="20">
    <source>
        <dbReference type="ARBA" id="ARBA00023268"/>
    </source>
</evidence>
<comment type="caution">
    <text evidence="29">The sequence shown here is derived from an EMBL/GenBank/DDBJ whole genome shotgun (WGS) entry which is preliminary data.</text>
</comment>
<dbReference type="EC" id="3.6.4.12" evidence="22"/>
<keyword evidence="20 22" id="KW-0511">Multifunctional enzyme</keyword>
<dbReference type="GO" id="GO:0046872">
    <property type="term" value="F:metal ion binding"/>
    <property type="evidence" value="ECO:0007669"/>
    <property type="project" value="UniProtKB-UniRule"/>
</dbReference>
<feature type="compositionally biased region" description="Polar residues" evidence="23">
    <location>
        <begin position="343"/>
        <end position="368"/>
    </location>
</feature>
<feature type="region of interest" description="Disordered" evidence="23">
    <location>
        <begin position="300"/>
        <end position="373"/>
    </location>
</feature>
<dbReference type="GO" id="GO:0033567">
    <property type="term" value="P:DNA replication, Okazaki fragment processing"/>
    <property type="evidence" value="ECO:0007669"/>
    <property type="project" value="UniProtKB-UniRule"/>
</dbReference>
<evidence type="ECO:0000256" key="11">
    <source>
        <dbReference type="ARBA" id="ARBA00022801"/>
    </source>
</evidence>
<dbReference type="Pfam" id="PF08696">
    <property type="entry name" value="Dna2"/>
    <property type="match status" value="1"/>
</dbReference>
<evidence type="ECO:0000256" key="2">
    <source>
        <dbReference type="ARBA" id="ARBA00004173"/>
    </source>
</evidence>
<feature type="compositionally biased region" description="Polar residues" evidence="23">
    <location>
        <begin position="395"/>
        <end position="410"/>
    </location>
</feature>
<evidence type="ECO:0000259" key="24">
    <source>
        <dbReference type="Pfam" id="PF01930"/>
    </source>
</evidence>
<feature type="region of interest" description="Disordered" evidence="23">
    <location>
        <begin position="206"/>
        <end position="282"/>
    </location>
</feature>
<feature type="compositionally biased region" description="Low complexity" evidence="23">
    <location>
        <begin position="39"/>
        <end position="49"/>
    </location>
</feature>
<dbReference type="InterPro" id="IPR045055">
    <property type="entry name" value="DNA2/NAM7-like"/>
</dbReference>
<reference evidence="29 30" key="1">
    <citation type="submission" date="2014-06" db="EMBL/GenBank/DDBJ databases">
        <title>The Genome of the Aflatoxigenic Filamentous Fungus Aspergillus nomius.</title>
        <authorList>
            <person name="Moore M.G."/>
            <person name="Shannon B.M."/>
            <person name="Brian M.M."/>
        </authorList>
    </citation>
    <scope>NUCLEOTIDE SEQUENCE [LARGE SCALE GENOMIC DNA]</scope>
    <source>
        <strain evidence="29 30">NRRL 13137</strain>
    </source>
</reference>
<dbReference type="EC" id="3.1.-.-" evidence="22"/>
<keyword evidence="16 22" id="KW-0238">DNA-binding</keyword>
<comment type="function">
    <text evidence="22">Key enzyme involved in DNA replication and DNA repair. Involved in Okazaki fragments processing by cleaving long flaps that escape FEN1: flaps that are longer than 27 nucleotides are coated by replication protein A complex (RPA), leading to recruit DNA2 which cleaves the flap until it is too short to bind RPA and becomes a substrate for FEN1. Also involved in 5'-end resection of DNA during double-strand break (DSB) repair by mediating the cleavage of 5'-ssDNA.</text>
</comment>
<dbReference type="GO" id="GO:0005634">
    <property type="term" value="C:nucleus"/>
    <property type="evidence" value="ECO:0007669"/>
    <property type="project" value="UniProtKB-SubCell"/>
</dbReference>
<feature type="region of interest" description="Disordered" evidence="23">
    <location>
        <begin position="1"/>
        <end position="99"/>
    </location>
</feature>
<dbReference type="Proteomes" id="UP000037505">
    <property type="component" value="Unassembled WGS sequence"/>
</dbReference>
<dbReference type="GO" id="GO:0005739">
    <property type="term" value="C:mitochondrion"/>
    <property type="evidence" value="ECO:0007669"/>
    <property type="project" value="UniProtKB-SubCell"/>
</dbReference>
<comment type="cofactor">
    <cofactor evidence="1">
        <name>[4Fe-4S] cluster</name>
        <dbReference type="ChEBI" id="CHEBI:49883"/>
    </cofactor>
</comment>
<dbReference type="InterPro" id="IPR048459">
    <property type="entry name" value="DNA2_Rift"/>
</dbReference>
<sequence length="1666" mass="185001">MNPINQNTNSYPISSNSRSKLNTFRYIRDENTIEKSPSKRSPSKSPIKPAHTNKENQSSWLNGVTQLDQADSTKREASGDKSDAKAAKECPQTPGNRIPLADLISNAEDAISQAPVQELTPEDYVIWQHVPASSNPDTMSQTPATQVRKRQHISSPTSSPLAGNSKCADQESLDMHASLQGLQRTPQNDLATELWNNYVGKLTANGNGTLPTPQFTHLLSSSPQTPPPVRTGRDSSGLRRSNSCNAEWPSSKTKRRRIDVGGVGTGRGIFSRSRSDVVDSGSINSSKINFLVERIENSLRNAPKSPNSHIAAPDSSPLPRRKGIQRTRSTSPMQDRPGHHSPSKANGDNNVNNVYSEPQGKEQASSSEFGDDDFDQDFLELAEASMDPFVDHGSLPSSIDTRGSATFLSTNPHEPHNENQNPHAHATTLNSEAVPEKKTRYSLKRVRFEDDDFDEFSDNIDDILAACDAVPSTELVRPIPKNNTASNLSGLDSGTDNSSTVMAKPVRGVNMPQEESSGDEFDDDEFDMEAIEQSMRQSGADGSNYNFSRQAIKRYLIVDIAESTYTTEKGHLQPEKVLLVQDERTSQKKVVVLRESWFDSPCCNDSYIHLIGDFDTAGHCIVNDSHNMIILHPDHLVSATIVADSIGCQRRAVLQDRIKNTSDIGKPQVFGNIFHEVFQEAMKANQWDISSLRPLVEMVIVKHIEELYLIHMSIPEAIDYVMGKIPALMSWADTFLRAKPSAQSLVEDRNSSKLRLSINKLLEVEEHIWSPMYGLKGNIDATVQVACHDGESDKNLVVPLELKTGNRDTNHAHRAQTALYTLLLSDRYDVEVTFGLLYYLETSKIFRIRGIRHELLQMIQARNRVAGYMCRRTQLPPMVKRQALCNKCFSKTPCFIYHKLVDDGDGESSGLGDEFVKAMDHLTPKDRDFFRKWDDLLTKEEQSMMRFKRELWTLLSSEREALGRCFGNIVIEPGSAFQDKDGVKINRYRYTFVKRQPTPSFSFTESQLTIGEPIVISDEKGHFALANGYVIQVSPQRISVAVDRRLHNARTKSKGFDAKINQTFRGIMEIPGADAASSNPSSEPEEEVVYRLDKDEFSNGMAIVRANLVAMMERDLFQAKNLRRLIVEGSTPTFQPTLSAYKMPDADRASLNVDQKQAIDKVMSAKDYALVLGMPGTGKTTTIAHIIRALVSQGKSVLLTSYTHTAVDNILLKIRDDNIRILRIGAAAKVHPEVQQFADLAAVPKSTIEELKGAYEDSQVVATTCLGIGHSVFSQRIFDYCIVDEASQITLPVCLGPIRMARTFILVGDHYQLPPLVQNKEAQAGGLDVSLFKLLSDSHPASVVNLEHQYRMCKDIMLLSNTLIYSGQLKCGTQEVAARSLEVPNFGGLRHLHLDHIRPQGQRQVCLGTSQGRCWLRDLVDPSAKTRLVNTDTLATPALDVAQGSRIVNPTEATLCAQLVEAFISCGIPARSIGVITFYRSQLSLLKQNLRHHLPDLEMHTADKFQGRDKEVVVLSCVRSNSDSHVGDLLRDWRRVNVAFTRARTKLLVVGSKSTLRGGNELLGKYVKLVEEQGWVYNLPKGAVEDHVFDSDNIHIQPQPQKRSTPSPKRSPTSQKKARSPLSPTQGRNAPQGLRKPAKKGAKLLSGSKVLGNRPVLQDVVNDLIG</sequence>
<feature type="domain" description="DNA2/NAM7 helicase helicase" evidence="26">
    <location>
        <begin position="1151"/>
        <end position="1238"/>
    </location>
</feature>
<dbReference type="Pfam" id="PF21123">
    <property type="entry name" value="Dna2_Rift"/>
    <property type="match status" value="1"/>
</dbReference>
<keyword evidence="17" id="KW-0496">Mitochondrion</keyword>
<dbReference type="InterPro" id="IPR041679">
    <property type="entry name" value="DNA2/NAM7-like_C"/>
</dbReference>
<evidence type="ECO:0000256" key="18">
    <source>
        <dbReference type="ARBA" id="ARBA00023204"/>
    </source>
</evidence>
<evidence type="ECO:0000256" key="10">
    <source>
        <dbReference type="ARBA" id="ARBA00022763"/>
    </source>
</evidence>
<evidence type="ECO:0000313" key="29">
    <source>
        <dbReference type="EMBL" id="KNG86642.1"/>
    </source>
</evidence>
<dbReference type="PANTHER" id="PTHR10887:SF433">
    <property type="entry name" value="DNA REPLICATION ATP-DEPENDENT HELICASE_NUCLEASE DNA2"/>
    <property type="match status" value="1"/>
</dbReference>
<keyword evidence="5 22" id="KW-0235">DNA replication</keyword>
<dbReference type="STRING" id="1509407.A0A0L1J4I1"/>
<dbReference type="GO" id="GO:0017108">
    <property type="term" value="F:5'-flap endonuclease activity"/>
    <property type="evidence" value="ECO:0007669"/>
    <property type="project" value="UniProtKB-UniRule"/>
</dbReference>
<dbReference type="CDD" id="cd18808">
    <property type="entry name" value="SF1_C_Upf1"/>
    <property type="match status" value="1"/>
</dbReference>
<dbReference type="GO" id="GO:0005694">
    <property type="term" value="C:chromosome"/>
    <property type="evidence" value="ECO:0007669"/>
    <property type="project" value="UniProtKB-SubCell"/>
</dbReference>
<feature type="domain" description="DNA2/NAM7 helicase-like C-terminal" evidence="27">
    <location>
        <begin position="1327"/>
        <end position="1553"/>
    </location>
</feature>
<feature type="domain" description="DUF83" evidence="24">
    <location>
        <begin position="794"/>
        <end position="895"/>
    </location>
</feature>
<dbReference type="GO" id="GO:0005524">
    <property type="term" value="F:ATP binding"/>
    <property type="evidence" value="ECO:0007669"/>
    <property type="project" value="UniProtKB-UniRule"/>
</dbReference>
<evidence type="ECO:0000256" key="13">
    <source>
        <dbReference type="ARBA" id="ARBA00022840"/>
    </source>
</evidence>
<feature type="region of interest" description="Disordered" evidence="23">
    <location>
        <begin position="131"/>
        <end position="166"/>
    </location>
</feature>
<comment type="catalytic activity">
    <reaction evidence="21 22">
        <text>ATP + H2O = ADP + phosphate + H(+)</text>
        <dbReference type="Rhea" id="RHEA:13065"/>
        <dbReference type="ChEBI" id="CHEBI:15377"/>
        <dbReference type="ChEBI" id="CHEBI:15378"/>
        <dbReference type="ChEBI" id="CHEBI:30616"/>
        <dbReference type="ChEBI" id="CHEBI:43474"/>
        <dbReference type="ChEBI" id="CHEBI:456216"/>
        <dbReference type="EC" id="3.6.4.12"/>
    </reaction>
</comment>
<evidence type="ECO:0000256" key="23">
    <source>
        <dbReference type="SAM" id="MobiDB-lite"/>
    </source>
</evidence>
<dbReference type="GO" id="GO:0071932">
    <property type="term" value="P:replication fork reversal"/>
    <property type="evidence" value="ECO:0007669"/>
    <property type="project" value="TreeGrafter"/>
</dbReference>
<organism evidence="29 30">
    <name type="scientific">Aspergillus nomiae NRRL (strain ATCC 15546 / NRRL 13137 / CBS 260.88 / M93)</name>
    <dbReference type="NCBI Taxonomy" id="1509407"/>
    <lineage>
        <taxon>Eukaryota</taxon>
        <taxon>Fungi</taxon>
        <taxon>Dikarya</taxon>
        <taxon>Ascomycota</taxon>
        <taxon>Pezizomycotina</taxon>
        <taxon>Eurotiomycetes</taxon>
        <taxon>Eurotiomycetidae</taxon>
        <taxon>Eurotiales</taxon>
        <taxon>Aspergillaceae</taxon>
        <taxon>Aspergillus</taxon>
        <taxon>Aspergillus subgen. Circumdati</taxon>
    </lineage>
</organism>
<feature type="compositionally biased region" description="Polar residues" evidence="23">
    <location>
        <begin position="55"/>
        <end position="70"/>
    </location>
</feature>
<feature type="domain" description="DNA2 rift barrel" evidence="28">
    <location>
        <begin position="956"/>
        <end position="1048"/>
    </location>
</feature>
<keyword evidence="4 22" id="KW-0004">4Fe-4S</keyword>
<feature type="compositionally biased region" description="Polar residues" evidence="23">
    <location>
        <begin position="153"/>
        <end position="162"/>
    </location>
</feature>
<dbReference type="Pfam" id="PF13086">
    <property type="entry name" value="AAA_11"/>
    <property type="match status" value="2"/>
</dbReference>
<feature type="compositionally biased region" description="Basic and acidic residues" evidence="23">
    <location>
        <begin position="71"/>
        <end position="88"/>
    </location>
</feature>
<evidence type="ECO:0000259" key="25">
    <source>
        <dbReference type="Pfam" id="PF08696"/>
    </source>
</evidence>
<feature type="compositionally biased region" description="Basic and acidic residues" evidence="23">
    <location>
        <begin position="26"/>
        <end position="37"/>
    </location>
</feature>
<dbReference type="InterPro" id="IPR022765">
    <property type="entry name" value="Dna2/Cas4_DUF83"/>
</dbReference>
<proteinExistence type="inferred from homology"/>
<evidence type="ECO:0000259" key="27">
    <source>
        <dbReference type="Pfam" id="PF13087"/>
    </source>
</evidence>
<keyword evidence="7 22" id="KW-0479">Metal-binding</keyword>
<dbReference type="InterPro" id="IPR047187">
    <property type="entry name" value="SF1_C_Upf1"/>
</dbReference>
<accession>A0A0L1J4I1</accession>
<keyword evidence="11 22" id="KW-0378">Hydrolase</keyword>
<dbReference type="GeneID" id="26806166"/>
<name>A0A0L1J4I1_ASPN3</name>
<feature type="compositionally biased region" description="Polar residues" evidence="23">
    <location>
        <begin position="1"/>
        <end position="22"/>
    </location>
</feature>
<feature type="compositionally biased region" description="Polar residues" evidence="23">
    <location>
        <begin position="131"/>
        <end position="145"/>
    </location>
</feature>
<dbReference type="GO" id="GO:0003677">
    <property type="term" value="F:DNA binding"/>
    <property type="evidence" value="ECO:0007669"/>
    <property type="project" value="UniProtKB-UniRule"/>
</dbReference>
<evidence type="ECO:0000256" key="16">
    <source>
        <dbReference type="ARBA" id="ARBA00023125"/>
    </source>
</evidence>
<dbReference type="OrthoDB" id="6513042at2759"/>
<feature type="region of interest" description="Disordered" evidence="23">
    <location>
        <begin position="389"/>
        <end position="436"/>
    </location>
</feature>
<evidence type="ECO:0000256" key="5">
    <source>
        <dbReference type="ARBA" id="ARBA00022705"/>
    </source>
</evidence>
<dbReference type="SUPFAM" id="SSF52540">
    <property type="entry name" value="P-loop containing nucleoside triphosphate hydrolases"/>
    <property type="match status" value="1"/>
</dbReference>
<keyword evidence="13 22" id="KW-0067">ATP-binding</keyword>
<evidence type="ECO:0000256" key="3">
    <source>
        <dbReference type="ARBA" id="ARBA00007913"/>
    </source>
</evidence>
<evidence type="ECO:0000259" key="26">
    <source>
        <dbReference type="Pfam" id="PF13086"/>
    </source>
</evidence>
<evidence type="ECO:0000256" key="7">
    <source>
        <dbReference type="ARBA" id="ARBA00022723"/>
    </source>
</evidence>
<dbReference type="InterPro" id="IPR026851">
    <property type="entry name" value="Dna2/JHS1_DEXXQ-box"/>
</dbReference>
<evidence type="ECO:0000259" key="28">
    <source>
        <dbReference type="Pfam" id="PF21123"/>
    </source>
</evidence>
<evidence type="ECO:0000256" key="1">
    <source>
        <dbReference type="ARBA" id="ARBA00001966"/>
    </source>
</evidence>
<keyword evidence="10 22" id="KW-0227">DNA damage</keyword>
<evidence type="ECO:0000256" key="9">
    <source>
        <dbReference type="ARBA" id="ARBA00022759"/>
    </source>
</evidence>
<keyword evidence="8 22" id="KW-0547">Nucleotide-binding</keyword>
<dbReference type="RefSeq" id="XP_015407565.1">
    <property type="nucleotide sequence ID" value="XM_015549619.1"/>
</dbReference>
<dbReference type="InterPro" id="IPR011604">
    <property type="entry name" value="PDDEXK-like_dom_sf"/>
</dbReference>
<dbReference type="InterPro" id="IPR014808">
    <property type="entry name" value="DNA_replication_fac_Dna2_N"/>
</dbReference>
<feature type="domain" description="DNA replication factor Dna2 N-terminal" evidence="25">
    <location>
        <begin position="583"/>
        <end position="785"/>
    </location>
</feature>